<sequence>MDELNLVLSEFDGKSILDWGVTLDIKGAKKYILVAGIDYHTGNSFIKYCKDYKAKIIANNKSKEDLTFIIIDMKGTIETIDNGKSISVENYDKISKANYPASKGHGFDSLGKSKYITKKSIYEIVEEIGTDDPNTLQEINVFSHSYALGPILGNSRETDAIDLDMRVNDVKNKTFDYAKFQKAFTPSGLVKIWGCNMNRFTNNLIKQIMKSSKYLRNGKTSDSTIFTIKDTLFQNGDGTQHSVSEYIYTDCRTAPKNGLFEMTMLQVKKQFARNYWDSYPAWLSNNCNIKVLSALPSTYALFSSPDLFRISDDTRGNINFFEKYLKITIGEHNYGIYDQSTVQEMLKFG</sequence>
<dbReference type="Proteomes" id="UP000186373">
    <property type="component" value="Unassembled WGS sequence"/>
</dbReference>
<evidence type="ECO:0000313" key="1">
    <source>
        <dbReference type="EMBL" id="SIS27835.1"/>
    </source>
</evidence>
<proteinExistence type="predicted"/>
<evidence type="ECO:0000313" key="2">
    <source>
        <dbReference type="Proteomes" id="UP000186373"/>
    </source>
</evidence>
<organism evidence="1 2">
    <name type="scientific">Chryseobacterium shigense</name>
    <dbReference type="NCBI Taxonomy" id="297244"/>
    <lineage>
        <taxon>Bacteria</taxon>
        <taxon>Pseudomonadati</taxon>
        <taxon>Bacteroidota</taxon>
        <taxon>Flavobacteriia</taxon>
        <taxon>Flavobacteriales</taxon>
        <taxon>Weeksellaceae</taxon>
        <taxon>Chryseobacterium group</taxon>
        <taxon>Chryseobacterium</taxon>
    </lineage>
</organism>
<protein>
    <submittedName>
        <fullName evidence="1">Uncharacterized protein</fullName>
    </submittedName>
</protein>
<gene>
    <name evidence="1" type="ORF">SAMN05421639_1012</name>
</gene>
<dbReference type="OrthoDB" id="1490309at2"/>
<dbReference type="AlphaFoldDB" id="A0A1N7HSR0"/>
<name>A0A1N7HSR0_9FLAO</name>
<dbReference type="EMBL" id="FTNY01000001">
    <property type="protein sequence ID" value="SIS27835.1"/>
    <property type="molecule type" value="Genomic_DNA"/>
</dbReference>
<accession>A0A1N7HSR0</accession>
<dbReference type="RefSeq" id="WP_076503736.1">
    <property type="nucleotide sequence ID" value="NZ_FTNY01000001.1"/>
</dbReference>
<keyword evidence="2" id="KW-1185">Reference proteome</keyword>
<reference evidence="2" key="1">
    <citation type="submission" date="2017-01" db="EMBL/GenBank/DDBJ databases">
        <authorList>
            <person name="Varghese N."/>
            <person name="Submissions S."/>
        </authorList>
    </citation>
    <scope>NUCLEOTIDE SEQUENCE [LARGE SCALE GENOMIC DNA]</scope>
    <source>
        <strain evidence="2">DSM 17126</strain>
    </source>
</reference>